<protein>
    <submittedName>
        <fullName evidence="7">Glutamate carboxypeptidase</fullName>
        <ecNumber evidence="7">3.4.17.11</ecNumber>
    </submittedName>
</protein>
<dbReference type="InterPro" id="IPR002933">
    <property type="entry name" value="Peptidase_M20"/>
</dbReference>
<dbReference type="InterPro" id="IPR017150">
    <property type="entry name" value="Pept_M20_glutamate_carboxypep"/>
</dbReference>
<accession>A0A7X5QYK5</accession>
<comment type="cofactor">
    <cofactor evidence="1">
        <name>Zn(2+)</name>
        <dbReference type="ChEBI" id="CHEBI:29105"/>
    </cofactor>
</comment>
<feature type="active site" evidence="5">
    <location>
        <position position="89"/>
    </location>
</feature>
<dbReference type="InterPro" id="IPR050072">
    <property type="entry name" value="Peptidase_M20A"/>
</dbReference>
<dbReference type="InterPro" id="IPR011650">
    <property type="entry name" value="Peptidase_M20_dimer"/>
</dbReference>
<feature type="active site" description="Proton acceptor" evidence="5">
    <location>
        <position position="149"/>
    </location>
</feature>
<dbReference type="PANTHER" id="PTHR43808:SF9">
    <property type="entry name" value="BLL0789 PROTEIN"/>
    <property type="match status" value="1"/>
</dbReference>
<dbReference type="SUPFAM" id="SSF53187">
    <property type="entry name" value="Zn-dependent exopeptidases"/>
    <property type="match status" value="1"/>
</dbReference>
<dbReference type="PANTHER" id="PTHR43808">
    <property type="entry name" value="ACETYLORNITHINE DEACETYLASE"/>
    <property type="match status" value="1"/>
</dbReference>
<comment type="caution">
    <text evidence="7">The sequence shown here is derived from an EMBL/GenBank/DDBJ whole genome shotgun (WGS) entry which is preliminary data.</text>
</comment>
<dbReference type="Gene3D" id="3.40.630.10">
    <property type="entry name" value="Zn peptidases"/>
    <property type="match status" value="1"/>
</dbReference>
<dbReference type="PIRSF" id="PIRSF037238">
    <property type="entry name" value="Carboxypeptidase_G2"/>
    <property type="match status" value="1"/>
</dbReference>
<dbReference type="EC" id="3.4.17.11" evidence="7"/>
<evidence type="ECO:0000256" key="3">
    <source>
        <dbReference type="ARBA" id="ARBA00022801"/>
    </source>
</evidence>
<dbReference type="Gene3D" id="3.30.70.360">
    <property type="match status" value="1"/>
</dbReference>
<evidence type="ECO:0000256" key="4">
    <source>
        <dbReference type="ARBA" id="ARBA00022833"/>
    </source>
</evidence>
<keyword evidence="8" id="KW-1185">Reference proteome</keyword>
<dbReference type="GO" id="GO:0004180">
    <property type="term" value="F:carboxypeptidase activity"/>
    <property type="evidence" value="ECO:0007669"/>
    <property type="project" value="UniProtKB-KW"/>
</dbReference>
<dbReference type="InterPro" id="IPR036264">
    <property type="entry name" value="Bact_exopeptidase_dim_dom"/>
</dbReference>
<dbReference type="Proteomes" id="UP000541033">
    <property type="component" value="Unassembled WGS sequence"/>
</dbReference>
<dbReference type="AlphaFoldDB" id="A0A7X5QYK5"/>
<evidence type="ECO:0000256" key="2">
    <source>
        <dbReference type="ARBA" id="ARBA00022723"/>
    </source>
</evidence>
<proteinExistence type="predicted"/>
<reference evidence="7 8" key="1">
    <citation type="submission" date="2020-02" db="EMBL/GenBank/DDBJ databases">
        <title>Sequencing the genomes of 1000 actinobacteria strains.</title>
        <authorList>
            <person name="Klenk H.-P."/>
        </authorList>
    </citation>
    <scope>NUCLEOTIDE SEQUENCE [LARGE SCALE GENOMIC DNA]</scope>
    <source>
        <strain evidence="7 8">DSM 27960</strain>
    </source>
</reference>
<dbReference type="RefSeq" id="WP_167146489.1">
    <property type="nucleotide sequence ID" value="NZ_JAAMOX010000001.1"/>
</dbReference>
<dbReference type="Pfam" id="PF01546">
    <property type="entry name" value="Peptidase_M20"/>
    <property type="match status" value="1"/>
</dbReference>
<evidence type="ECO:0000259" key="6">
    <source>
        <dbReference type="Pfam" id="PF07687"/>
    </source>
</evidence>
<organism evidence="7 8">
    <name type="scientific">Lysinibacter cavernae</name>
    <dbReference type="NCBI Taxonomy" id="1640652"/>
    <lineage>
        <taxon>Bacteria</taxon>
        <taxon>Bacillati</taxon>
        <taxon>Actinomycetota</taxon>
        <taxon>Actinomycetes</taxon>
        <taxon>Micrococcales</taxon>
        <taxon>Microbacteriaceae</taxon>
        <taxon>Lysinibacter</taxon>
    </lineage>
</organism>
<evidence type="ECO:0000256" key="1">
    <source>
        <dbReference type="ARBA" id="ARBA00001947"/>
    </source>
</evidence>
<keyword evidence="7" id="KW-0121">Carboxypeptidase</keyword>
<dbReference type="InterPro" id="IPR001261">
    <property type="entry name" value="ArgE/DapE_CS"/>
</dbReference>
<keyword evidence="4" id="KW-0862">Zinc</keyword>
<keyword evidence="7" id="KW-0645">Protease</keyword>
<dbReference type="GO" id="GO:0046872">
    <property type="term" value="F:metal ion binding"/>
    <property type="evidence" value="ECO:0007669"/>
    <property type="project" value="UniProtKB-KW"/>
</dbReference>
<evidence type="ECO:0000313" key="7">
    <source>
        <dbReference type="EMBL" id="NIH52235.1"/>
    </source>
</evidence>
<dbReference type="PROSITE" id="PS00758">
    <property type="entry name" value="ARGE_DAPE_CPG2_1"/>
    <property type="match status" value="1"/>
</dbReference>
<gene>
    <name evidence="7" type="ORF">FHX76_000103</name>
</gene>
<feature type="domain" description="Peptidase M20 dimerisation" evidence="6">
    <location>
        <begin position="186"/>
        <end position="266"/>
    </location>
</feature>
<name>A0A7X5QYK5_9MICO</name>
<dbReference type="SUPFAM" id="SSF55031">
    <property type="entry name" value="Bacterial exopeptidase dimerisation domain"/>
    <property type="match status" value="1"/>
</dbReference>
<dbReference type="Pfam" id="PF07687">
    <property type="entry name" value="M20_dimer"/>
    <property type="match status" value="1"/>
</dbReference>
<keyword evidence="3 7" id="KW-0378">Hydrolase</keyword>
<evidence type="ECO:0000313" key="8">
    <source>
        <dbReference type="Proteomes" id="UP000541033"/>
    </source>
</evidence>
<keyword evidence="2" id="KW-0479">Metal-binding</keyword>
<sequence length="380" mass="39724">MNIHLSSDESQALLDRLTTRLRRYVEHESPTGDSARLDSLGAIIADDFRALGATAETHPSDTGNHWTISVPGAGTRADELPLLFLAHHDTVWPVGRLAEAPVIIEDGWFHGPGSYDMKGGIVALLEAIAIAQQSSTDRRPLRVLLVADEEIGSPTARHLVEAQRGAVYAAIGLEPPHPGGGIKTSRWGSTRIRLSVTGREAHAALDPASGVSAIDELVDQLVWLRSQVEGVDGMLCNVGSITGGTRANVVPGRASAEIGLRFTSAAVEAELLPKLLSPSPVRAGAIVVAELLSNRPCWEASDVAAELIGAVERASEAVGITFSHGPAAGAADTNITGSLGIPSIDGLGPDGRGAHAPNEAILVASLGQRARLLAEIWHLA</sequence>
<dbReference type="EMBL" id="JAAMOX010000001">
    <property type="protein sequence ID" value="NIH52235.1"/>
    <property type="molecule type" value="Genomic_DNA"/>
</dbReference>
<evidence type="ECO:0000256" key="5">
    <source>
        <dbReference type="PIRSR" id="PIRSR037238-1"/>
    </source>
</evidence>